<keyword evidence="6 10" id="KW-0732">Signal</keyword>
<dbReference type="InterPro" id="IPR029046">
    <property type="entry name" value="LolA/LolB/LppX"/>
</dbReference>
<organism evidence="11 12">
    <name type="scientific">Kerstersia gyiorum</name>
    <dbReference type="NCBI Taxonomy" id="206506"/>
    <lineage>
        <taxon>Bacteria</taxon>
        <taxon>Pseudomonadati</taxon>
        <taxon>Pseudomonadota</taxon>
        <taxon>Betaproteobacteria</taxon>
        <taxon>Burkholderiales</taxon>
        <taxon>Alcaligenaceae</taxon>
        <taxon>Kerstersia</taxon>
    </lineage>
</organism>
<gene>
    <name evidence="10" type="primary">lolA</name>
    <name evidence="11" type="ORF">AAV32_00830</name>
</gene>
<evidence type="ECO:0000256" key="7">
    <source>
        <dbReference type="ARBA" id="ARBA00022764"/>
    </source>
</evidence>
<dbReference type="PANTHER" id="PTHR35869:SF1">
    <property type="entry name" value="OUTER-MEMBRANE LIPOPROTEIN CARRIER PROTEIN"/>
    <property type="match status" value="1"/>
</dbReference>
<keyword evidence="5 10" id="KW-0813">Transport</keyword>
<sequence length="203" mass="22344" precursor="true">MRKWMLFAVLMCSASLARADALAQLQAFINGVQAAQGSFTQVVQAEDGSLAPQQQGDFAFQRPGRFRWEVKQPYEQLVLSDGSVLLQYDPDLEQMTQRRVDEAIGASPAAILFGSGKLDDNFVLTPRPARAGMEWLRATPRQADAGFESLDIGLRDNLPVVLEVRDGFGQMTRIELDNLRTAGHLDDSLFSFVPPAGTDVVVM</sequence>
<evidence type="ECO:0000256" key="5">
    <source>
        <dbReference type="ARBA" id="ARBA00022448"/>
    </source>
</evidence>
<evidence type="ECO:0000256" key="10">
    <source>
        <dbReference type="HAMAP-Rule" id="MF_00240"/>
    </source>
</evidence>
<accession>A0A171KWZ9</accession>
<comment type="caution">
    <text evidence="11">The sequence shown here is derived from an EMBL/GenBank/DDBJ whole genome shotgun (WGS) entry which is preliminary data.</text>
</comment>
<evidence type="ECO:0000256" key="9">
    <source>
        <dbReference type="ARBA" id="ARBA00023186"/>
    </source>
</evidence>
<dbReference type="Gene3D" id="2.50.20.10">
    <property type="entry name" value="Lipoprotein localisation LolA/LolB/LppX"/>
    <property type="match status" value="1"/>
</dbReference>
<evidence type="ECO:0000256" key="6">
    <source>
        <dbReference type="ARBA" id="ARBA00022729"/>
    </source>
</evidence>
<dbReference type="HAMAP" id="MF_00240">
    <property type="entry name" value="LolA"/>
    <property type="match status" value="1"/>
</dbReference>
<dbReference type="InterPro" id="IPR004564">
    <property type="entry name" value="OM_lipoprot_carrier_LolA-like"/>
</dbReference>
<dbReference type="GO" id="GO:0042597">
    <property type="term" value="C:periplasmic space"/>
    <property type="evidence" value="ECO:0007669"/>
    <property type="project" value="UniProtKB-SubCell"/>
</dbReference>
<protein>
    <recommendedName>
        <fullName evidence="4 10">Outer-membrane lipoprotein carrier protein</fullName>
    </recommendedName>
</protein>
<dbReference type="InterPro" id="IPR018323">
    <property type="entry name" value="OM_lipoprot_carrier_LolA_Pbac"/>
</dbReference>
<dbReference type="PATRIC" id="fig|206506.3.peg.200"/>
<keyword evidence="7 10" id="KW-0574">Periplasm</keyword>
<keyword evidence="8 10" id="KW-0653">Protein transport</keyword>
<dbReference type="CDD" id="cd16325">
    <property type="entry name" value="LolA"/>
    <property type="match status" value="1"/>
</dbReference>
<dbReference type="GO" id="GO:0044874">
    <property type="term" value="P:lipoprotein localization to outer membrane"/>
    <property type="evidence" value="ECO:0007669"/>
    <property type="project" value="UniProtKB-UniRule"/>
</dbReference>
<feature type="signal peptide" evidence="10">
    <location>
        <begin position="1"/>
        <end position="19"/>
    </location>
</feature>
<name>A0A171KWZ9_9BURK</name>
<dbReference type="PANTHER" id="PTHR35869">
    <property type="entry name" value="OUTER-MEMBRANE LIPOPROTEIN CARRIER PROTEIN"/>
    <property type="match status" value="1"/>
</dbReference>
<proteinExistence type="inferred from homology"/>
<dbReference type="SUPFAM" id="SSF89392">
    <property type="entry name" value="Prokaryotic lipoproteins and lipoprotein localization factors"/>
    <property type="match status" value="1"/>
</dbReference>
<evidence type="ECO:0000256" key="2">
    <source>
        <dbReference type="ARBA" id="ARBA00007615"/>
    </source>
</evidence>
<dbReference type="STRING" id="206506.AAV32_00830"/>
<keyword evidence="9 10" id="KW-0143">Chaperone</keyword>
<evidence type="ECO:0000313" key="11">
    <source>
        <dbReference type="EMBL" id="KKO73416.1"/>
    </source>
</evidence>
<evidence type="ECO:0000256" key="8">
    <source>
        <dbReference type="ARBA" id="ARBA00022927"/>
    </source>
</evidence>
<evidence type="ECO:0000256" key="4">
    <source>
        <dbReference type="ARBA" id="ARBA00014035"/>
    </source>
</evidence>
<dbReference type="AlphaFoldDB" id="A0A171KWZ9"/>
<dbReference type="EMBL" id="LBNE01000001">
    <property type="protein sequence ID" value="KKO73416.1"/>
    <property type="molecule type" value="Genomic_DNA"/>
</dbReference>
<evidence type="ECO:0000256" key="3">
    <source>
        <dbReference type="ARBA" id="ARBA00011245"/>
    </source>
</evidence>
<comment type="subunit">
    <text evidence="3 10">Monomer.</text>
</comment>
<dbReference type="Pfam" id="PF03548">
    <property type="entry name" value="LolA"/>
    <property type="match status" value="1"/>
</dbReference>
<feature type="chain" id="PRO_5009001649" description="Outer-membrane lipoprotein carrier protein" evidence="10">
    <location>
        <begin position="20"/>
        <end position="203"/>
    </location>
</feature>
<comment type="similarity">
    <text evidence="2 10">Belongs to the LolA family.</text>
</comment>
<evidence type="ECO:0000313" key="12">
    <source>
        <dbReference type="Proteomes" id="UP000078084"/>
    </source>
</evidence>
<keyword evidence="12" id="KW-1185">Reference proteome</keyword>
<comment type="subcellular location">
    <subcellularLocation>
        <location evidence="1 10">Periplasm</location>
    </subcellularLocation>
</comment>
<evidence type="ECO:0000256" key="1">
    <source>
        <dbReference type="ARBA" id="ARBA00004418"/>
    </source>
</evidence>
<dbReference type="GO" id="GO:0042953">
    <property type="term" value="P:lipoprotein transport"/>
    <property type="evidence" value="ECO:0007669"/>
    <property type="project" value="InterPro"/>
</dbReference>
<dbReference type="Proteomes" id="UP000078084">
    <property type="component" value="Unassembled WGS sequence"/>
</dbReference>
<reference evidence="11 12" key="1">
    <citation type="submission" date="2015-04" db="EMBL/GenBank/DDBJ databases">
        <title>Genome sequence of Kerstersia gyiorum CG1.</title>
        <authorList>
            <person name="Greninger A.L."/>
            <person name="Kozyreva V."/>
            <person name="Chaturvedi V."/>
        </authorList>
    </citation>
    <scope>NUCLEOTIDE SEQUENCE [LARGE SCALE GENOMIC DNA]</scope>
    <source>
        <strain evidence="11 12">CG1</strain>
    </source>
</reference>
<dbReference type="NCBIfam" id="TIGR00547">
    <property type="entry name" value="lolA"/>
    <property type="match status" value="1"/>
</dbReference>
<comment type="function">
    <text evidence="10">Participates in the translocation of lipoproteins from the inner membrane to the outer membrane. Only forms a complex with a lipoprotein if the residue after the N-terminal Cys is not an aspartate (The Asp acts as a targeting signal to indicate that the lipoprotein should stay in the inner membrane).</text>
</comment>